<dbReference type="PIRSF" id="PIRSF015761">
    <property type="entry name" value="Protein_L"/>
    <property type="match status" value="1"/>
</dbReference>
<keyword evidence="4" id="KW-1003">Cell membrane</keyword>
<proteinExistence type="inferred from homology"/>
<evidence type="ECO:0000256" key="8">
    <source>
        <dbReference type="ARBA" id="ARBA00022989"/>
    </source>
</evidence>
<dbReference type="Proteomes" id="UP000220639">
    <property type="component" value="Unassembled WGS sequence"/>
</dbReference>
<dbReference type="NCBIfam" id="TIGR01709">
    <property type="entry name" value="typeII_sec_gspL"/>
    <property type="match status" value="1"/>
</dbReference>
<dbReference type="SUPFAM" id="SSF53067">
    <property type="entry name" value="Actin-like ATPase domain"/>
    <property type="match status" value="2"/>
</dbReference>
<dbReference type="AlphaFoldDB" id="A0A285AYU9"/>
<name>A0A285AYU9_9ENTR</name>
<organism evidence="13 14">
    <name type="scientific">Klebsiella grimontii</name>
    <dbReference type="NCBI Taxonomy" id="2058152"/>
    <lineage>
        <taxon>Bacteria</taxon>
        <taxon>Pseudomonadati</taxon>
        <taxon>Pseudomonadota</taxon>
        <taxon>Gammaproteobacteria</taxon>
        <taxon>Enterobacterales</taxon>
        <taxon>Enterobacteriaceae</taxon>
        <taxon>Klebsiella/Raoultella group</taxon>
        <taxon>Klebsiella</taxon>
    </lineage>
</organism>
<evidence type="ECO:0000256" key="2">
    <source>
        <dbReference type="ARBA" id="ARBA00005318"/>
    </source>
</evidence>
<evidence type="ECO:0000256" key="3">
    <source>
        <dbReference type="ARBA" id="ARBA00022448"/>
    </source>
</evidence>
<keyword evidence="5" id="KW-0997">Cell inner membrane</keyword>
<dbReference type="GO" id="GO:0005886">
    <property type="term" value="C:plasma membrane"/>
    <property type="evidence" value="ECO:0007669"/>
    <property type="project" value="UniProtKB-SubCell"/>
</dbReference>
<evidence type="ECO:0000256" key="1">
    <source>
        <dbReference type="ARBA" id="ARBA00004377"/>
    </source>
</evidence>
<evidence type="ECO:0000256" key="9">
    <source>
        <dbReference type="ARBA" id="ARBA00023136"/>
    </source>
</evidence>
<comment type="similarity">
    <text evidence="2 10">Belongs to the GSP L family.</text>
</comment>
<dbReference type="InterPro" id="IPR025691">
    <property type="entry name" value="GspL_pp_dom"/>
</dbReference>
<keyword evidence="8" id="KW-1133">Transmembrane helix</keyword>
<dbReference type="Pfam" id="PF05134">
    <property type="entry name" value="T2SSL"/>
    <property type="match status" value="1"/>
</dbReference>
<gene>
    <name evidence="13" type="primary">pulL</name>
    <name evidence="13" type="ORF">KOSB73_210310</name>
</gene>
<dbReference type="InterPro" id="IPR043129">
    <property type="entry name" value="ATPase_NBD"/>
</dbReference>
<evidence type="ECO:0000313" key="14">
    <source>
        <dbReference type="Proteomes" id="UP000220639"/>
    </source>
</evidence>
<evidence type="ECO:0000256" key="4">
    <source>
        <dbReference type="ARBA" id="ARBA00022475"/>
    </source>
</evidence>
<comment type="subcellular location">
    <subcellularLocation>
        <location evidence="1">Cell inner membrane</location>
        <topology evidence="1">Single-pass membrane protein</topology>
    </subcellularLocation>
</comment>
<dbReference type="GO" id="GO:0015628">
    <property type="term" value="P:protein secretion by the type II secretion system"/>
    <property type="evidence" value="ECO:0007669"/>
    <property type="project" value="InterPro"/>
</dbReference>
<evidence type="ECO:0000256" key="7">
    <source>
        <dbReference type="ARBA" id="ARBA00022927"/>
    </source>
</evidence>
<evidence type="ECO:0000313" key="13">
    <source>
        <dbReference type="EMBL" id="SNU33816.1"/>
    </source>
</evidence>
<keyword evidence="6" id="KW-0812">Transmembrane</keyword>
<feature type="domain" description="GspL periplasmic" evidence="12">
    <location>
        <begin position="243"/>
        <end position="394"/>
    </location>
</feature>
<evidence type="ECO:0000256" key="5">
    <source>
        <dbReference type="ARBA" id="ARBA00022519"/>
    </source>
</evidence>
<reference evidence="14" key="1">
    <citation type="submission" date="2017-08" db="EMBL/GenBank/DDBJ databases">
        <authorList>
            <person name="Brisse S."/>
        </authorList>
    </citation>
    <scope>NUCLEOTIDE SEQUENCE [LARGE SCALE GENOMIC DNA]</scope>
    <source>
        <strain evidence="14">06D021</strain>
    </source>
</reference>
<dbReference type="Gene3D" id="3.30.1360.100">
    <property type="entry name" value="General secretion pathway protein M, EpsM"/>
    <property type="match status" value="1"/>
</dbReference>
<dbReference type="Gene3D" id="3.30.420.380">
    <property type="match status" value="1"/>
</dbReference>
<evidence type="ECO:0000256" key="10">
    <source>
        <dbReference type="PIRNR" id="PIRNR015761"/>
    </source>
</evidence>
<evidence type="ECO:0000256" key="6">
    <source>
        <dbReference type="ARBA" id="ARBA00022692"/>
    </source>
</evidence>
<dbReference type="Pfam" id="PF12693">
    <property type="entry name" value="GspL_C"/>
    <property type="match status" value="1"/>
</dbReference>
<dbReference type="GO" id="GO:0015627">
    <property type="term" value="C:type II protein secretion system complex"/>
    <property type="evidence" value="ECO:0007669"/>
    <property type="project" value="InterPro"/>
</dbReference>
<dbReference type="RefSeq" id="WP_098140344.1">
    <property type="nucleotide sequence ID" value="NZ_CBCSJA010000008.1"/>
</dbReference>
<keyword evidence="9" id="KW-0472">Membrane</keyword>
<dbReference type="EMBL" id="FZTC01000014">
    <property type="protein sequence ID" value="SNU33816.1"/>
    <property type="molecule type" value="Genomic_DNA"/>
</dbReference>
<comment type="function">
    <text evidence="10">Inner membrane component of the type II secretion system required for the energy-dependent secretion of extracellular factors such as proteases and toxins from the periplasm.</text>
</comment>
<dbReference type="GO" id="GO:0009276">
    <property type="term" value="C:Gram-negative-bacterium-type cell wall"/>
    <property type="evidence" value="ECO:0007669"/>
    <property type="project" value="InterPro"/>
</dbReference>
<dbReference type="InterPro" id="IPR007812">
    <property type="entry name" value="T2SS_protein-GspL"/>
</dbReference>
<sequence length="398" mass="44271">MNNHHTSSAAVLIIRLNPDAATAIWRLAAPGDTAQTGEWHPDAGDPTLSLLAQRHPAWVLVPASDCAFHRVALPAGARRRPQQALAFLLEEQLATEVEESHFALLHQHKTDCAVAVVGREKMRAWQAWCDSLGLSVLALTPDVLALPHSPTGWSAVRCGEQWLFRCDTWGGMAVETVWLDQLLTHWQDLAPIACYSPPPDIAAPWQPLPAQDLLQLAAANPDARRICLRQGDFAAKRRRQPTPRRWRPVIVAALALLLLWSSNCLHDHLMLGQQADAAVQASRDFYRQWFKTEKNVVNPRLQMQQHLRQMKNAGARPALISRLGALQQIIDDTPGIRLRTLSFDAARNALQLEISAVSSQALEQFSQRARARFRVQTGEMKPRADGIEGRLTLEGNDA</sequence>
<evidence type="ECO:0000259" key="12">
    <source>
        <dbReference type="Pfam" id="PF12693"/>
    </source>
</evidence>
<dbReference type="Gene3D" id="3.30.420.370">
    <property type="match status" value="1"/>
</dbReference>
<keyword evidence="3 10" id="KW-0813">Transport</keyword>
<evidence type="ECO:0000259" key="11">
    <source>
        <dbReference type="Pfam" id="PF05134"/>
    </source>
</evidence>
<dbReference type="InterPro" id="IPR024230">
    <property type="entry name" value="GspL_cyto_dom"/>
</dbReference>
<protein>
    <recommendedName>
        <fullName evidence="10">Type II secretion system protein L</fullName>
        <shortName evidence="10">T2SS protein L</shortName>
    </recommendedName>
</protein>
<feature type="domain" description="GspL cytoplasmic actin-ATPase-like" evidence="11">
    <location>
        <begin position="30"/>
        <end position="236"/>
    </location>
</feature>
<accession>A0A285AYU9</accession>
<keyword evidence="7 10" id="KW-0653">Protein transport</keyword>
<dbReference type="CDD" id="cd24017">
    <property type="entry name" value="ASKHA_T2SSL_N"/>
    <property type="match status" value="1"/>
</dbReference>